<sequence>MATVVAFFNMSGGVGKTTLTMNISHLLGEQHVNTLAIDMDPQASLTTFFGLDAYGLEATIFDSLMNRAPLPIDSTHWCDLVPANLQLAQAELLLAGELRREYRLRDTLEQAHNNYDVIVIDGPPSLGLLSINCLVAADFLLVPLSTNYKAVEATMGLLRVSIELAQKVNPDLRVLGLIPTMYDKRTSGSRRANDAIHEIAAQLQLPMFDGMNVFDPMPVRTAVSDSQEAHQPLAQFDPKNDCLKVMRAISKAIAQQVEVTV</sequence>
<dbReference type="InterPro" id="IPR027417">
    <property type="entry name" value="P-loop_NTPase"/>
</dbReference>
<dbReference type="Gene3D" id="3.40.50.300">
    <property type="entry name" value="P-loop containing nucleotide triphosphate hydrolases"/>
    <property type="match status" value="1"/>
</dbReference>
<organism evidence="2 3">
    <name type="scientific">Adonisia turfae CCMR0081</name>
    <dbReference type="NCBI Taxonomy" id="2292702"/>
    <lineage>
        <taxon>Bacteria</taxon>
        <taxon>Bacillati</taxon>
        <taxon>Cyanobacteriota</taxon>
        <taxon>Adonisia</taxon>
        <taxon>Adonisia turfae</taxon>
    </lineage>
</organism>
<dbReference type="CDD" id="cd02042">
    <property type="entry name" value="ParAB_family"/>
    <property type="match status" value="1"/>
</dbReference>
<comment type="caution">
    <text evidence="2">The sequence shown here is derived from an EMBL/GenBank/DDBJ whole genome shotgun (WGS) entry which is preliminary data.</text>
</comment>
<protein>
    <submittedName>
        <fullName evidence="2">ParA family protein</fullName>
    </submittedName>
</protein>
<dbReference type="RefSeq" id="WP_163695321.1">
    <property type="nucleotide sequence ID" value="NZ_QXHD01000001.1"/>
</dbReference>
<dbReference type="EMBL" id="QXHD01000001">
    <property type="protein sequence ID" value="NEZ54115.1"/>
    <property type="molecule type" value="Genomic_DNA"/>
</dbReference>
<dbReference type="SUPFAM" id="SSF52540">
    <property type="entry name" value="P-loop containing nucleoside triphosphate hydrolases"/>
    <property type="match status" value="1"/>
</dbReference>
<evidence type="ECO:0000259" key="1">
    <source>
        <dbReference type="Pfam" id="PF13614"/>
    </source>
</evidence>
<evidence type="ECO:0000313" key="2">
    <source>
        <dbReference type="EMBL" id="NEZ54115.1"/>
    </source>
</evidence>
<dbReference type="Pfam" id="PF13614">
    <property type="entry name" value="AAA_31"/>
    <property type="match status" value="1"/>
</dbReference>
<proteinExistence type="predicted"/>
<dbReference type="InterPro" id="IPR025669">
    <property type="entry name" value="AAA_dom"/>
</dbReference>
<evidence type="ECO:0000313" key="3">
    <source>
        <dbReference type="Proteomes" id="UP000481033"/>
    </source>
</evidence>
<accession>A0A6M0RD02</accession>
<dbReference type="AlphaFoldDB" id="A0A6M0RD02"/>
<dbReference type="PANTHER" id="PTHR13696:SF52">
    <property type="entry name" value="PARA FAMILY PROTEIN CT_582"/>
    <property type="match status" value="1"/>
</dbReference>
<dbReference type="InterPro" id="IPR050678">
    <property type="entry name" value="DNA_Partitioning_ATPase"/>
</dbReference>
<reference evidence="2 3" key="1">
    <citation type="journal article" date="2020" name="Microb. Ecol.">
        <title>Ecogenomics of the Marine Benthic Filamentous Cyanobacterium Adonisia.</title>
        <authorList>
            <person name="Walter J.M."/>
            <person name="Coutinho F.H."/>
            <person name="Leomil L."/>
            <person name="Hargreaves P.I."/>
            <person name="Campeao M.E."/>
            <person name="Vieira V.V."/>
            <person name="Silva B.S."/>
            <person name="Fistarol G.O."/>
            <person name="Salomon P.S."/>
            <person name="Sawabe T."/>
            <person name="Mino S."/>
            <person name="Hosokawa M."/>
            <person name="Miyashita H."/>
            <person name="Maruyama F."/>
            <person name="van Verk M.C."/>
            <person name="Dutilh B.E."/>
            <person name="Thompson C.C."/>
            <person name="Thompson F.L."/>
        </authorList>
    </citation>
    <scope>NUCLEOTIDE SEQUENCE [LARGE SCALE GENOMIC DNA]</scope>
    <source>
        <strain evidence="2 3">CCMR0081</strain>
    </source>
</reference>
<gene>
    <name evidence="2" type="ORF">DXZ20_00020</name>
</gene>
<keyword evidence="3" id="KW-1185">Reference proteome</keyword>
<feature type="domain" description="AAA" evidence="1">
    <location>
        <begin position="3"/>
        <end position="173"/>
    </location>
</feature>
<name>A0A6M0RD02_9CYAN</name>
<dbReference type="PANTHER" id="PTHR13696">
    <property type="entry name" value="P-LOOP CONTAINING NUCLEOSIDE TRIPHOSPHATE HYDROLASE"/>
    <property type="match status" value="1"/>
</dbReference>
<dbReference type="Proteomes" id="UP000481033">
    <property type="component" value="Unassembled WGS sequence"/>
</dbReference>